<gene>
    <name evidence="4" type="ORF">GNLVRS02_ARAD1A14366g</name>
</gene>
<dbReference type="PANTHER" id="PTHR11941">
    <property type="entry name" value="ENOYL-COA HYDRATASE-RELATED"/>
    <property type="match status" value="1"/>
</dbReference>
<evidence type="ECO:0000256" key="3">
    <source>
        <dbReference type="RuleBase" id="RU003707"/>
    </source>
</evidence>
<keyword evidence="2" id="KW-0456">Lyase</keyword>
<evidence type="ECO:0000256" key="1">
    <source>
        <dbReference type="ARBA" id="ARBA00005254"/>
    </source>
</evidence>
<reference evidence="4" key="2">
    <citation type="submission" date="2014-06" db="EMBL/GenBank/DDBJ databases">
        <title>The complete genome of Blastobotrys (Arxula) adeninivorans LS3 - a yeast of biotechnological interest.</title>
        <authorList>
            <person name="Kunze G."/>
            <person name="Gaillardin C."/>
            <person name="Czernicka M."/>
            <person name="Durrens P."/>
            <person name="Martin T."/>
            <person name="Boer E."/>
            <person name="Gabaldon T."/>
            <person name="Cruz J."/>
            <person name="Talla E."/>
            <person name="Marck C."/>
            <person name="Goffeau A."/>
            <person name="Barbe V."/>
            <person name="Baret P."/>
            <person name="Baronian K."/>
            <person name="Beier S."/>
            <person name="Bleykasten C."/>
            <person name="Bode R."/>
            <person name="Casaregola S."/>
            <person name="Despons L."/>
            <person name="Fairhead C."/>
            <person name="Giersberg M."/>
            <person name="Gierski P."/>
            <person name="Hahnel U."/>
            <person name="Hartmann A."/>
            <person name="Jankowska D."/>
            <person name="Jubin C."/>
            <person name="Jung P."/>
            <person name="Lafontaine I."/>
            <person name="Leh-Louis V."/>
            <person name="Lemaire M."/>
            <person name="Marcet-Houben M."/>
            <person name="Mascher M."/>
            <person name="Morel G."/>
            <person name="Richard G.-F."/>
            <person name="Riechen J."/>
            <person name="Sacerdot C."/>
            <person name="Sarkar A."/>
            <person name="Savel G."/>
            <person name="Schacherer J."/>
            <person name="Sherman D."/>
            <person name="Straub M.-L."/>
            <person name="Stein N."/>
            <person name="Thierry A."/>
            <person name="Trautwein-Schult A."/>
            <person name="Westhof E."/>
            <person name="Worch S."/>
            <person name="Dujon B."/>
            <person name="Souciet J.-L."/>
            <person name="Wincker P."/>
            <person name="Scholz U."/>
            <person name="Neuveglise N."/>
        </authorList>
    </citation>
    <scope>NUCLEOTIDE SEQUENCE</scope>
    <source>
        <strain evidence="4">LS3</strain>
    </source>
</reference>
<dbReference type="PhylomeDB" id="A0A060T3B7"/>
<dbReference type="Gene3D" id="3.90.226.10">
    <property type="entry name" value="2-enoyl-CoA Hydratase, Chain A, domain 1"/>
    <property type="match status" value="1"/>
</dbReference>
<dbReference type="Pfam" id="PF00378">
    <property type="entry name" value="ECH_1"/>
    <property type="match status" value="1"/>
</dbReference>
<sequence>MIATRLTSRTLRSVAPRARQLYGARFYSTEKVVNISSEKLETSGEVAVVTLNRPKAKNAISFQFLRELRSFVEELSAELSKTGGTPSPIRALIITSSLKDVFCAGADLKERKTFTPAETADFLIKLNSTLDMIENLPIPTISAIDGLALGGGLELALSTDFRVLSKSALVGLPETRLAIVPGAGGTHRLPKLIGYSRALDVVLTGRRVPADEALMLGIANRVVEGEALDGAREMAQKICEGGPLAISAGKKAIRGASHAWERIVYEKVVNSKDKFEALDAFAEKRKPRFTGE</sequence>
<name>A0A060T3B7_BLAAD</name>
<reference evidence="4" key="1">
    <citation type="submission" date="2014-02" db="EMBL/GenBank/DDBJ databases">
        <authorList>
            <person name="Genoscope - CEA"/>
        </authorList>
    </citation>
    <scope>NUCLEOTIDE SEQUENCE</scope>
    <source>
        <strain evidence="4">LS3</strain>
    </source>
</reference>
<dbReference type="SUPFAM" id="SSF52096">
    <property type="entry name" value="ClpP/crotonase"/>
    <property type="match status" value="1"/>
</dbReference>
<dbReference type="PANTHER" id="PTHR11941:SF171">
    <property type="entry name" value="SD19268P"/>
    <property type="match status" value="1"/>
</dbReference>
<dbReference type="AlphaFoldDB" id="A0A060T3B7"/>
<protein>
    <submittedName>
        <fullName evidence="4">ARAD1A14366p</fullName>
    </submittedName>
</protein>
<accession>A0A060T3B7</accession>
<dbReference type="GO" id="GO:0016829">
    <property type="term" value="F:lyase activity"/>
    <property type="evidence" value="ECO:0007669"/>
    <property type="project" value="UniProtKB-KW"/>
</dbReference>
<evidence type="ECO:0000313" key="4">
    <source>
        <dbReference type="EMBL" id="CDP33661.1"/>
    </source>
</evidence>
<organism evidence="4">
    <name type="scientific">Blastobotrys adeninivorans</name>
    <name type="common">Yeast</name>
    <name type="synonym">Arxula adeninivorans</name>
    <dbReference type="NCBI Taxonomy" id="409370"/>
    <lineage>
        <taxon>Eukaryota</taxon>
        <taxon>Fungi</taxon>
        <taxon>Dikarya</taxon>
        <taxon>Ascomycota</taxon>
        <taxon>Saccharomycotina</taxon>
        <taxon>Dipodascomycetes</taxon>
        <taxon>Dipodascales</taxon>
        <taxon>Trichomonascaceae</taxon>
        <taxon>Blastobotrys</taxon>
    </lineage>
</organism>
<dbReference type="FunFam" id="3.90.226.10:FF:000009">
    <property type="entry name" value="Carnitinyl-CoA dehydratase"/>
    <property type="match status" value="1"/>
</dbReference>
<dbReference type="GO" id="GO:0005739">
    <property type="term" value="C:mitochondrion"/>
    <property type="evidence" value="ECO:0007669"/>
    <property type="project" value="TreeGrafter"/>
</dbReference>
<evidence type="ECO:0000256" key="2">
    <source>
        <dbReference type="ARBA" id="ARBA00023239"/>
    </source>
</evidence>
<dbReference type="InterPro" id="IPR001753">
    <property type="entry name" value="Enoyl-CoA_hydra/iso"/>
</dbReference>
<dbReference type="EMBL" id="HG937691">
    <property type="protein sequence ID" value="CDP33661.1"/>
    <property type="molecule type" value="Genomic_DNA"/>
</dbReference>
<dbReference type="InterPro" id="IPR018376">
    <property type="entry name" value="Enoyl-CoA_hyd/isom_CS"/>
</dbReference>
<dbReference type="PROSITE" id="PS00166">
    <property type="entry name" value="ENOYL_COA_HYDRATASE"/>
    <property type="match status" value="1"/>
</dbReference>
<dbReference type="CDD" id="cd06558">
    <property type="entry name" value="crotonase-like"/>
    <property type="match status" value="1"/>
</dbReference>
<dbReference type="GO" id="GO:0006635">
    <property type="term" value="P:fatty acid beta-oxidation"/>
    <property type="evidence" value="ECO:0007669"/>
    <property type="project" value="TreeGrafter"/>
</dbReference>
<proteinExistence type="inferred from homology"/>
<dbReference type="InterPro" id="IPR029045">
    <property type="entry name" value="ClpP/crotonase-like_dom_sf"/>
</dbReference>
<comment type="similarity">
    <text evidence="1 3">Belongs to the enoyl-CoA hydratase/isomerase family.</text>
</comment>